<proteinExistence type="predicted"/>
<protein>
    <submittedName>
        <fullName evidence="2">Uncharacterized protein</fullName>
    </submittedName>
</protein>
<feature type="compositionally biased region" description="Polar residues" evidence="1">
    <location>
        <begin position="54"/>
        <end position="66"/>
    </location>
</feature>
<dbReference type="EMBL" id="QYUQ01000002">
    <property type="protein sequence ID" value="RJG01018.1"/>
    <property type="molecule type" value="Genomic_DNA"/>
</dbReference>
<organism evidence="2 3">
    <name type="scientific">Noviherbaspirillum sedimenti</name>
    <dbReference type="NCBI Taxonomy" id="2320865"/>
    <lineage>
        <taxon>Bacteria</taxon>
        <taxon>Pseudomonadati</taxon>
        <taxon>Pseudomonadota</taxon>
        <taxon>Betaproteobacteria</taxon>
        <taxon>Burkholderiales</taxon>
        <taxon>Oxalobacteraceae</taxon>
        <taxon>Noviherbaspirillum</taxon>
    </lineage>
</organism>
<name>A0A3A3FXT8_9BURK</name>
<sequence>MSAMGVRRDKAMLFQWVQAPPGEVLPLEATGAAVEVTKRLKPSAKRVTKYGDSASEQAVTRVNAEQASKRTMHRPTRRPFR</sequence>
<feature type="compositionally biased region" description="Basic residues" evidence="1">
    <location>
        <begin position="70"/>
        <end position="81"/>
    </location>
</feature>
<evidence type="ECO:0000256" key="1">
    <source>
        <dbReference type="SAM" id="MobiDB-lite"/>
    </source>
</evidence>
<gene>
    <name evidence="2" type="ORF">D3878_04965</name>
</gene>
<feature type="region of interest" description="Disordered" evidence="1">
    <location>
        <begin position="47"/>
        <end position="81"/>
    </location>
</feature>
<evidence type="ECO:0000313" key="2">
    <source>
        <dbReference type="EMBL" id="RJG01018.1"/>
    </source>
</evidence>
<comment type="caution">
    <text evidence="2">The sequence shown here is derived from an EMBL/GenBank/DDBJ whole genome shotgun (WGS) entry which is preliminary data.</text>
</comment>
<dbReference type="AlphaFoldDB" id="A0A3A3FXT8"/>
<evidence type="ECO:0000313" key="3">
    <source>
        <dbReference type="Proteomes" id="UP000266327"/>
    </source>
</evidence>
<dbReference type="Proteomes" id="UP000266327">
    <property type="component" value="Unassembled WGS sequence"/>
</dbReference>
<reference evidence="3" key="1">
    <citation type="submission" date="2018-09" db="EMBL/GenBank/DDBJ databases">
        <authorList>
            <person name="Zhu H."/>
        </authorList>
    </citation>
    <scope>NUCLEOTIDE SEQUENCE [LARGE SCALE GENOMIC DNA]</scope>
    <source>
        <strain evidence="3">K1S02-23</strain>
    </source>
</reference>
<keyword evidence="3" id="KW-1185">Reference proteome</keyword>
<accession>A0A3A3FXT8</accession>